<dbReference type="InterPro" id="IPR036291">
    <property type="entry name" value="NAD(P)-bd_dom_sf"/>
</dbReference>
<dbReference type="STRING" id="290315.Clim_2374"/>
<sequence>MLLNSPFCAKVTISSLYFCCIATNMATQSTHLHVNLQKRPAVVTGSSSGIGLQTVNALLEKGALVYGLSRREPPVEHERFRWLKTDLSLPAEIAGSFKTIKERETYVPLLVNNAGLGVFGDVDAITPEAWAEVIAVNLTAAYLCTREVVPQMKLHRTGTIVNVSSIAGKRGFKGGSAYCASKFGLNGFSEALMEELREFGIRVCVVNPGSTDTEFFDRSAVQPAKRMDPEDIARIIVSAIELPDNVLPDQIVVRPL</sequence>
<dbReference type="InterPro" id="IPR057326">
    <property type="entry name" value="KR_dom"/>
</dbReference>
<dbReference type="Pfam" id="PF00106">
    <property type="entry name" value="adh_short"/>
    <property type="match status" value="1"/>
</dbReference>
<comment type="similarity">
    <text evidence="1 3">Belongs to the short-chain dehydrogenases/reductases (SDR) family.</text>
</comment>
<dbReference type="SUPFAM" id="SSF51735">
    <property type="entry name" value="NAD(P)-binding Rossmann-fold domains"/>
    <property type="match status" value="1"/>
</dbReference>
<dbReference type="HOGENOM" id="CLU_010194_2_10_10"/>
<dbReference type="eggNOG" id="COG4221">
    <property type="taxonomic scope" value="Bacteria"/>
</dbReference>
<proteinExistence type="inferred from homology"/>
<dbReference type="GO" id="GO:0016020">
    <property type="term" value="C:membrane"/>
    <property type="evidence" value="ECO:0007669"/>
    <property type="project" value="TreeGrafter"/>
</dbReference>
<dbReference type="KEGG" id="cli:Clim_2374"/>
<dbReference type="GO" id="GO:0016491">
    <property type="term" value="F:oxidoreductase activity"/>
    <property type="evidence" value="ECO:0007669"/>
    <property type="project" value="UniProtKB-KW"/>
</dbReference>
<evidence type="ECO:0000313" key="5">
    <source>
        <dbReference type="EMBL" id="ACD91397.1"/>
    </source>
</evidence>
<name>B3EHY8_CHLL2</name>
<dbReference type="EMBL" id="CP001097">
    <property type="protein sequence ID" value="ACD91397.1"/>
    <property type="molecule type" value="Genomic_DNA"/>
</dbReference>
<dbReference type="PRINTS" id="PR00081">
    <property type="entry name" value="GDHRDH"/>
</dbReference>
<evidence type="ECO:0000259" key="4">
    <source>
        <dbReference type="SMART" id="SM00822"/>
    </source>
</evidence>
<dbReference type="SMART" id="SM00822">
    <property type="entry name" value="PKS_KR"/>
    <property type="match status" value="1"/>
</dbReference>
<reference evidence="5 6" key="1">
    <citation type="submission" date="2008-05" db="EMBL/GenBank/DDBJ databases">
        <title>Complete sequence of Chlorobium limicola DSM 245.</title>
        <authorList>
            <consortium name="US DOE Joint Genome Institute"/>
            <person name="Lucas S."/>
            <person name="Copeland A."/>
            <person name="Lapidus A."/>
            <person name="Glavina del Rio T."/>
            <person name="Dalin E."/>
            <person name="Tice H."/>
            <person name="Bruce D."/>
            <person name="Goodwin L."/>
            <person name="Pitluck S."/>
            <person name="Schmutz J."/>
            <person name="Larimer F."/>
            <person name="Land M."/>
            <person name="Hauser L."/>
            <person name="Kyrpides N."/>
            <person name="Ovchinnikova G."/>
            <person name="Zhao F."/>
            <person name="Li T."/>
            <person name="Liu Z."/>
            <person name="Overmann J."/>
            <person name="Bryant D.A."/>
            <person name="Richardson P."/>
        </authorList>
    </citation>
    <scope>NUCLEOTIDE SEQUENCE [LARGE SCALE GENOMIC DNA]</scope>
    <source>
        <strain evidence="6">DSM 245 / NBRC 103803 / 6330</strain>
    </source>
</reference>
<protein>
    <submittedName>
        <fullName evidence="5">Short-chain dehydrogenase/reductase SDR</fullName>
    </submittedName>
</protein>
<dbReference type="PANTHER" id="PTHR44196:SF1">
    <property type="entry name" value="DEHYDROGENASE_REDUCTASE SDR FAMILY MEMBER 7B"/>
    <property type="match status" value="1"/>
</dbReference>
<dbReference type="InterPro" id="IPR020904">
    <property type="entry name" value="Sc_DH/Rdtase_CS"/>
</dbReference>
<evidence type="ECO:0000256" key="3">
    <source>
        <dbReference type="RuleBase" id="RU000363"/>
    </source>
</evidence>
<feature type="domain" description="Ketoreductase" evidence="4">
    <location>
        <begin position="39"/>
        <end position="211"/>
    </location>
</feature>
<organism evidence="5 6">
    <name type="scientific">Chlorobium limicola (strain DSM 245 / NBRC 103803 / 6330)</name>
    <dbReference type="NCBI Taxonomy" id="290315"/>
    <lineage>
        <taxon>Bacteria</taxon>
        <taxon>Pseudomonadati</taxon>
        <taxon>Chlorobiota</taxon>
        <taxon>Chlorobiia</taxon>
        <taxon>Chlorobiales</taxon>
        <taxon>Chlorobiaceae</taxon>
        <taxon>Chlorobium/Pelodictyon group</taxon>
        <taxon>Chlorobium</taxon>
    </lineage>
</organism>
<evidence type="ECO:0000256" key="1">
    <source>
        <dbReference type="ARBA" id="ARBA00006484"/>
    </source>
</evidence>
<accession>B3EHY8</accession>
<dbReference type="CDD" id="cd05233">
    <property type="entry name" value="SDR_c"/>
    <property type="match status" value="1"/>
</dbReference>
<evidence type="ECO:0000313" key="6">
    <source>
        <dbReference type="Proteomes" id="UP000008841"/>
    </source>
</evidence>
<evidence type="ECO:0000256" key="2">
    <source>
        <dbReference type="ARBA" id="ARBA00023002"/>
    </source>
</evidence>
<dbReference type="PRINTS" id="PR00080">
    <property type="entry name" value="SDRFAMILY"/>
</dbReference>
<dbReference type="AlphaFoldDB" id="B3EHY8"/>
<dbReference type="PANTHER" id="PTHR44196">
    <property type="entry name" value="DEHYDROGENASE/REDUCTASE SDR FAMILY MEMBER 7B"/>
    <property type="match status" value="1"/>
</dbReference>
<dbReference type="Proteomes" id="UP000008841">
    <property type="component" value="Chromosome"/>
</dbReference>
<keyword evidence="2" id="KW-0560">Oxidoreductase</keyword>
<dbReference type="Gene3D" id="3.40.50.720">
    <property type="entry name" value="NAD(P)-binding Rossmann-like Domain"/>
    <property type="match status" value="1"/>
</dbReference>
<dbReference type="PROSITE" id="PS00061">
    <property type="entry name" value="ADH_SHORT"/>
    <property type="match status" value="1"/>
</dbReference>
<gene>
    <name evidence="5" type="ordered locus">Clim_2374</name>
</gene>
<dbReference type="InterPro" id="IPR002347">
    <property type="entry name" value="SDR_fam"/>
</dbReference>